<dbReference type="Pfam" id="PF09685">
    <property type="entry name" value="MamF_MmsF"/>
    <property type="match status" value="1"/>
</dbReference>
<evidence type="ECO:0008006" key="9">
    <source>
        <dbReference type="Google" id="ProtNLM"/>
    </source>
</evidence>
<keyword evidence="8" id="KW-1185">Reference proteome</keyword>
<dbReference type="EMBL" id="PDOF01000001">
    <property type="protein sequence ID" value="PYZ97441.1"/>
    <property type="molecule type" value="Genomic_DNA"/>
</dbReference>
<feature type="transmembrane region" description="Helical" evidence="6">
    <location>
        <begin position="32"/>
        <end position="54"/>
    </location>
</feature>
<keyword evidence="2 6" id="KW-0812">Transmembrane</keyword>
<proteinExistence type="predicted"/>
<evidence type="ECO:0000256" key="6">
    <source>
        <dbReference type="SAM" id="Phobius"/>
    </source>
</evidence>
<comment type="subcellular location">
    <subcellularLocation>
        <location evidence="1">Membrane</location>
        <topology evidence="1">Multi-pass membrane protein</topology>
    </subcellularLocation>
</comment>
<keyword evidence="4 6" id="KW-0472">Membrane</keyword>
<evidence type="ECO:0000313" key="8">
    <source>
        <dbReference type="Proteomes" id="UP000248066"/>
    </source>
</evidence>
<feature type="compositionally biased region" description="Basic and acidic residues" evidence="5">
    <location>
        <begin position="8"/>
        <end position="18"/>
    </location>
</feature>
<sequence>MSEENLTAEEKEETKENEAVEESEVSGDDKNMALLTHLSGLIIGFIGPLIFWLLKKDTSSFVDYHGKQALNLHISMFIYYTVAAFSMIILVGFLLFPIVVIVNIVLIIMAALKAKDGQYYKMPLTIPFIK</sequence>
<keyword evidence="3 6" id="KW-1133">Transmembrane helix</keyword>
<dbReference type="OrthoDB" id="9808930at2"/>
<comment type="caution">
    <text evidence="7">The sequence shown here is derived from an EMBL/GenBank/DDBJ whole genome shotgun (WGS) entry which is preliminary data.</text>
</comment>
<reference evidence="7 8" key="1">
    <citation type="submission" date="2017-10" db="EMBL/GenBank/DDBJ databases">
        <title>Bacillus sp. nov., a halophilic bacterium isolated from a Yangshapao Lake.</title>
        <authorList>
            <person name="Wang H."/>
        </authorList>
    </citation>
    <scope>NUCLEOTIDE SEQUENCE [LARGE SCALE GENOMIC DNA]</scope>
    <source>
        <strain evidence="7 8">YSP-3</strain>
    </source>
</reference>
<protein>
    <recommendedName>
        <fullName evidence="9">DUF4870 domain-containing protein</fullName>
    </recommendedName>
</protein>
<gene>
    <name evidence="7" type="ORF">CR205_02250</name>
</gene>
<dbReference type="Proteomes" id="UP000248066">
    <property type="component" value="Unassembled WGS sequence"/>
</dbReference>
<evidence type="ECO:0000256" key="3">
    <source>
        <dbReference type="ARBA" id="ARBA00022989"/>
    </source>
</evidence>
<accession>A0A2W0H930</accession>
<dbReference type="AlphaFoldDB" id="A0A2W0H930"/>
<evidence type="ECO:0000256" key="2">
    <source>
        <dbReference type="ARBA" id="ARBA00022692"/>
    </source>
</evidence>
<feature type="transmembrane region" description="Helical" evidence="6">
    <location>
        <begin position="70"/>
        <end position="88"/>
    </location>
</feature>
<evidence type="ECO:0000256" key="5">
    <source>
        <dbReference type="SAM" id="MobiDB-lite"/>
    </source>
</evidence>
<organism evidence="7 8">
    <name type="scientific">Alteribacter lacisalsi</name>
    <dbReference type="NCBI Taxonomy" id="2045244"/>
    <lineage>
        <taxon>Bacteria</taxon>
        <taxon>Bacillati</taxon>
        <taxon>Bacillota</taxon>
        <taxon>Bacilli</taxon>
        <taxon>Bacillales</taxon>
        <taxon>Bacillaceae</taxon>
        <taxon>Alteribacter</taxon>
    </lineage>
</organism>
<dbReference type="InterPro" id="IPR019109">
    <property type="entry name" value="MamF_MmsF"/>
</dbReference>
<name>A0A2W0H930_9BACI</name>
<evidence type="ECO:0000313" key="7">
    <source>
        <dbReference type="EMBL" id="PYZ97441.1"/>
    </source>
</evidence>
<dbReference type="RefSeq" id="WP_110516525.1">
    <property type="nucleotide sequence ID" value="NZ_PDOF01000001.1"/>
</dbReference>
<evidence type="ECO:0000256" key="4">
    <source>
        <dbReference type="ARBA" id="ARBA00023136"/>
    </source>
</evidence>
<evidence type="ECO:0000256" key="1">
    <source>
        <dbReference type="ARBA" id="ARBA00004141"/>
    </source>
</evidence>
<feature type="region of interest" description="Disordered" evidence="5">
    <location>
        <begin position="1"/>
        <end position="26"/>
    </location>
</feature>